<feature type="compositionally biased region" description="Low complexity" evidence="7">
    <location>
        <begin position="187"/>
        <end position="204"/>
    </location>
</feature>
<evidence type="ECO:0000256" key="6">
    <source>
        <dbReference type="RuleBase" id="RU368003"/>
    </source>
</evidence>
<dbReference type="InterPro" id="IPR011082">
    <property type="entry name" value="Exosome-assoc_fac/DNA_repair"/>
</dbReference>
<dbReference type="OrthoDB" id="1421013at2759"/>
<comment type="similarity">
    <text evidence="2 6">Belongs to the C1D family.</text>
</comment>
<evidence type="ECO:0000256" key="2">
    <source>
        <dbReference type="ARBA" id="ARBA00009154"/>
    </source>
</evidence>
<evidence type="ECO:0000313" key="9">
    <source>
        <dbReference type="Proteomes" id="UP000019375"/>
    </source>
</evidence>
<dbReference type="GO" id="GO:0000460">
    <property type="term" value="P:maturation of 5.8S rRNA"/>
    <property type="evidence" value="ECO:0007669"/>
    <property type="project" value="TreeGrafter"/>
</dbReference>
<dbReference type="AlphaFoldDB" id="A0A8J2T7S4"/>
<dbReference type="GO" id="GO:0000178">
    <property type="term" value="C:exosome (RNase complex)"/>
    <property type="evidence" value="ECO:0007669"/>
    <property type="project" value="TreeGrafter"/>
</dbReference>
<proteinExistence type="inferred from homology"/>
<keyword evidence="3 6" id="KW-0698">rRNA processing</keyword>
<dbReference type="Pfam" id="PF04000">
    <property type="entry name" value="Sas10_Utp3"/>
    <property type="match status" value="1"/>
</dbReference>
<sequence>MEDINKFKPYISHLNRQLQELKPLLENLNTKSLDEQLLLLNDERARLDLTNKYAYVLSSLMFAYMKVLNVKDMAPVMSELSRVKSYMDQARKLDASQEQKEEVKKKEHERATGLLRNALEPSISKVNFEGKHTRFVEQDESQDESQESSLESSQKPLKNTSCKTRKTVPGRSQGRVDGNTHVKTSKSRSGVSKPKSKGGPKSNKASTPSKRPSNPAKSNR</sequence>
<protein>
    <recommendedName>
        <fullName evidence="6">Exosome complex protein</fullName>
    </recommendedName>
</protein>
<dbReference type="GO" id="GO:0003677">
    <property type="term" value="F:DNA binding"/>
    <property type="evidence" value="ECO:0007669"/>
    <property type="project" value="TreeGrafter"/>
</dbReference>
<organism evidence="8 9">
    <name type="scientific">Zygosaccharomyces bailii (strain CLIB 213 / ATCC 58445 / CBS 680 / BCRC 21525 / NBRC 1098 / NCYC 1416 / NRRL Y-2227)</name>
    <dbReference type="NCBI Taxonomy" id="1333698"/>
    <lineage>
        <taxon>Eukaryota</taxon>
        <taxon>Fungi</taxon>
        <taxon>Dikarya</taxon>
        <taxon>Ascomycota</taxon>
        <taxon>Saccharomycotina</taxon>
        <taxon>Saccharomycetes</taxon>
        <taxon>Saccharomycetales</taxon>
        <taxon>Saccharomycetaceae</taxon>
        <taxon>Zygosaccharomyces</taxon>
    </lineage>
</organism>
<dbReference type="InterPro" id="IPR007146">
    <property type="entry name" value="Sas10/Utp3/C1D"/>
</dbReference>
<evidence type="ECO:0000256" key="7">
    <source>
        <dbReference type="SAM" id="MobiDB-lite"/>
    </source>
</evidence>
<keyword evidence="4 6" id="KW-0694">RNA-binding</keyword>
<dbReference type="GO" id="GO:0003723">
    <property type="term" value="F:RNA binding"/>
    <property type="evidence" value="ECO:0007669"/>
    <property type="project" value="UniProtKB-UniRule"/>
</dbReference>
<evidence type="ECO:0000256" key="5">
    <source>
        <dbReference type="ARBA" id="ARBA00023242"/>
    </source>
</evidence>
<evidence type="ECO:0000256" key="1">
    <source>
        <dbReference type="ARBA" id="ARBA00004123"/>
    </source>
</evidence>
<gene>
    <name evidence="8" type="ORF">BN860_01882g</name>
</gene>
<reference evidence="9" key="1">
    <citation type="journal article" date="2013" name="Genome Announc.">
        <title>Genome sequence of the food spoilage yeast Zygosaccharomyces bailii CLIB 213(T).</title>
        <authorList>
            <person name="Galeote V."/>
            <person name="Bigey F."/>
            <person name="Devillers H."/>
            <person name="Neuveglise C."/>
            <person name="Dequin S."/>
        </authorList>
    </citation>
    <scope>NUCLEOTIDE SEQUENCE [LARGE SCALE GENOMIC DNA]</scope>
    <source>
        <strain evidence="9">CLIB 213 / ATCC 58445 / CBS 680 / CCRC 21525 / NBRC 1098 / NCYC 1416 / NRRL Y-2227</strain>
    </source>
</reference>
<feature type="region of interest" description="Disordered" evidence="7">
    <location>
        <begin position="91"/>
        <end position="113"/>
    </location>
</feature>
<dbReference type="EMBL" id="HG316456">
    <property type="protein sequence ID" value="CDF88785.1"/>
    <property type="molecule type" value="Genomic_DNA"/>
</dbReference>
<dbReference type="Proteomes" id="UP000019375">
    <property type="component" value="Unassembled WGS sequence"/>
</dbReference>
<keyword evidence="9" id="KW-1185">Reference proteome</keyword>
<evidence type="ECO:0000313" key="8">
    <source>
        <dbReference type="EMBL" id="CDF88785.1"/>
    </source>
</evidence>
<comment type="function">
    <text evidence="6">Required for exosome-dependent processing of pre-rRNA and small nucleolar RNA (snRNA) precursors. Involved in processing of 35S pre-rRNA at the A0, A1 and A2 sites.</text>
</comment>
<accession>A0A8J2T7S4</accession>
<keyword evidence="5 6" id="KW-0539">Nucleus</keyword>
<name>A0A8J2T7S4_ZYGB2</name>
<dbReference type="PANTHER" id="PTHR15341:SF3">
    <property type="entry name" value="NUCLEAR NUCLEIC ACID-BINDING PROTEIN C1D"/>
    <property type="match status" value="1"/>
</dbReference>
<feature type="compositionally biased region" description="Polar residues" evidence="7">
    <location>
        <begin position="205"/>
        <end position="220"/>
    </location>
</feature>
<evidence type="ECO:0000256" key="3">
    <source>
        <dbReference type="ARBA" id="ARBA00022552"/>
    </source>
</evidence>
<evidence type="ECO:0000256" key="4">
    <source>
        <dbReference type="ARBA" id="ARBA00022884"/>
    </source>
</evidence>
<dbReference type="GO" id="GO:0005730">
    <property type="term" value="C:nucleolus"/>
    <property type="evidence" value="ECO:0007669"/>
    <property type="project" value="TreeGrafter"/>
</dbReference>
<dbReference type="GO" id="GO:0010468">
    <property type="term" value="P:regulation of gene expression"/>
    <property type="evidence" value="ECO:0007669"/>
    <property type="project" value="TreeGrafter"/>
</dbReference>
<feature type="compositionally biased region" description="Basic and acidic residues" evidence="7">
    <location>
        <begin position="91"/>
        <end position="111"/>
    </location>
</feature>
<feature type="region of interest" description="Disordered" evidence="7">
    <location>
        <begin position="136"/>
        <end position="220"/>
    </location>
</feature>
<comment type="subcellular location">
    <subcellularLocation>
        <location evidence="1 6">Nucleus</location>
    </subcellularLocation>
</comment>
<dbReference type="PANTHER" id="PTHR15341">
    <property type="entry name" value="SUN-COR STEROID HORMONE RECEPTOR CO-REPRESSOR"/>
    <property type="match status" value="1"/>
</dbReference>